<dbReference type="RefSeq" id="WP_310766121.1">
    <property type="nucleotide sequence ID" value="NZ_CP134050.1"/>
</dbReference>
<dbReference type="SUPFAM" id="SSF46689">
    <property type="entry name" value="Homeodomain-like"/>
    <property type="match status" value="1"/>
</dbReference>
<evidence type="ECO:0000313" key="4">
    <source>
        <dbReference type="EMBL" id="WNC14177.1"/>
    </source>
</evidence>
<feature type="DNA-binding region" description="H-T-H motif" evidence="2">
    <location>
        <begin position="33"/>
        <end position="52"/>
    </location>
</feature>
<evidence type="ECO:0000313" key="5">
    <source>
        <dbReference type="Proteomes" id="UP001256827"/>
    </source>
</evidence>
<reference evidence="4 5" key="1">
    <citation type="submission" date="2023-09" db="EMBL/GenBank/DDBJ databases">
        <title>Complete Genome and Methylome dissection of Bacillus brevis NEB573 original source of BbsI restriction endonuclease.</title>
        <authorList>
            <person name="Fomenkov A."/>
            <person name="Roberts R.D."/>
        </authorList>
    </citation>
    <scope>NUCLEOTIDE SEQUENCE [LARGE SCALE GENOMIC DNA]</scope>
    <source>
        <strain evidence="4 5">NEB573</strain>
    </source>
</reference>
<accession>A0ABY9T2W8</accession>
<protein>
    <submittedName>
        <fullName evidence="4">TetR/AcrR family transcriptional regulator</fullName>
    </submittedName>
</protein>
<gene>
    <name evidence="4" type="ORF">RGB73_26440</name>
</gene>
<evidence type="ECO:0000256" key="2">
    <source>
        <dbReference type="PROSITE-ProRule" id="PRU00335"/>
    </source>
</evidence>
<dbReference type="PROSITE" id="PS50977">
    <property type="entry name" value="HTH_TETR_2"/>
    <property type="match status" value="1"/>
</dbReference>
<feature type="domain" description="HTH tetR-type" evidence="3">
    <location>
        <begin position="10"/>
        <end position="70"/>
    </location>
</feature>
<dbReference type="Pfam" id="PF00440">
    <property type="entry name" value="TetR_N"/>
    <property type="match status" value="1"/>
</dbReference>
<dbReference type="PANTHER" id="PTHR43479">
    <property type="entry name" value="ACREF/ENVCD OPERON REPRESSOR-RELATED"/>
    <property type="match status" value="1"/>
</dbReference>
<dbReference type="InterPro" id="IPR009057">
    <property type="entry name" value="Homeodomain-like_sf"/>
</dbReference>
<keyword evidence="5" id="KW-1185">Reference proteome</keyword>
<name>A0ABY9T2W8_BREBE</name>
<evidence type="ECO:0000256" key="1">
    <source>
        <dbReference type="ARBA" id="ARBA00023125"/>
    </source>
</evidence>
<keyword evidence="1 2" id="KW-0238">DNA-binding</keyword>
<dbReference type="InterPro" id="IPR001647">
    <property type="entry name" value="HTH_TetR"/>
</dbReference>
<dbReference type="Proteomes" id="UP001256827">
    <property type="component" value="Chromosome"/>
</dbReference>
<dbReference type="PRINTS" id="PR00455">
    <property type="entry name" value="HTHTETR"/>
</dbReference>
<dbReference type="PANTHER" id="PTHR43479:SF11">
    <property type="entry name" value="ACREF_ENVCD OPERON REPRESSOR-RELATED"/>
    <property type="match status" value="1"/>
</dbReference>
<dbReference type="InterPro" id="IPR023772">
    <property type="entry name" value="DNA-bd_HTH_TetR-type_CS"/>
</dbReference>
<sequence length="200" mass="23456">MPKFSETEKDQIRKSLLNKGRELFIQYGLAKTSIDDIVHACGIAKGSFYRFFSSKEELFYVILKQEEEVRANVLMQLFREDLPPKQLIRAFFHKSLELVEENPFFRFLFQDGEYERVIRKLPKALHEEWQSQDVEHGVEAVNRLIKRGVLPNGDPQLIVGIMKAVMLLRLHKDKFGETLFPLVMEKIIDYVSEGLTKEHE</sequence>
<dbReference type="EMBL" id="CP134050">
    <property type="protein sequence ID" value="WNC14177.1"/>
    <property type="molecule type" value="Genomic_DNA"/>
</dbReference>
<dbReference type="Gene3D" id="1.10.357.10">
    <property type="entry name" value="Tetracycline Repressor, domain 2"/>
    <property type="match status" value="1"/>
</dbReference>
<dbReference type="InterPro" id="IPR050624">
    <property type="entry name" value="HTH-type_Tx_Regulator"/>
</dbReference>
<proteinExistence type="predicted"/>
<evidence type="ECO:0000259" key="3">
    <source>
        <dbReference type="PROSITE" id="PS50977"/>
    </source>
</evidence>
<dbReference type="PROSITE" id="PS01081">
    <property type="entry name" value="HTH_TETR_1"/>
    <property type="match status" value="1"/>
</dbReference>
<organism evidence="4 5">
    <name type="scientific">Brevibacillus brevis</name>
    <name type="common">Bacillus brevis</name>
    <dbReference type="NCBI Taxonomy" id="1393"/>
    <lineage>
        <taxon>Bacteria</taxon>
        <taxon>Bacillati</taxon>
        <taxon>Bacillota</taxon>
        <taxon>Bacilli</taxon>
        <taxon>Bacillales</taxon>
        <taxon>Paenibacillaceae</taxon>
        <taxon>Brevibacillus</taxon>
    </lineage>
</organism>